<dbReference type="GO" id="GO:0005975">
    <property type="term" value="P:carbohydrate metabolic process"/>
    <property type="evidence" value="ECO:0007669"/>
    <property type="project" value="InterPro"/>
</dbReference>
<keyword evidence="2" id="KW-0326">Glycosidase</keyword>
<dbReference type="PROSITE" id="PS01034">
    <property type="entry name" value="GH16_1"/>
    <property type="match status" value="1"/>
</dbReference>
<comment type="caution">
    <text evidence="4">The sequence shown here is derived from an EMBL/GenBank/DDBJ whole genome shotgun (WGS) entry which is preliminary data.</text>
</comment>
<evidence type="ECO:0000313" key="4">
    <source>
        <dbReference type="EMBL" id="KAI5402165.1"/>
    </source>
</evidence>
<gene>
    <name evidence="4" type="ORF">KIW84_066573</name>
</gene>
<reference evidence="4 5" key="1">
    <citation type="journal article" date="2022" name="Nat. Genet.">
        <title>Improved pea reference genome and pan-genome highlight genomic features and evolutionary characteristics.</title>
        <authorList>
            <person name="Yang T."/>
            <person name="Liu R."/>
            <person name="Luo Y."/>
            <person name="Hu S."/>
            <person name="Wang D."/>
            <person name="Wang C."/>
            <person name="Pandey M.K."/>
            <person name="Ge S."/>
            <person name="Xu Q."/>
            <person name="Li N."/>
            <person name="Li G."/>
            <person name="Huang Y."/>
            <person name="Saxena R.K."/>
            <person name="Ji Y."/>
            <person name="Li M."/>
            <person name="Yan X."/>
            <person name="He Y."/>
            <person name="Liu Y."/>
            <person name="Wang X."/>
            <person name="Xiang C."/>
            <person name="Varshney R.K."/>
            <person name="Ding H."/>
            <person name="Gao S."/>
            <person name="Zong X."/>
        </authorList>
    </citation>
    <scope>NUCLEOTIDE SEQUENCE [LARGE SCALE GENOMIC DNA]</scope>
    <source>
        <strain evidence="4 5">cv. Zhongwan 6</strain>
    </source>
</reference>
<dbReference type="EMBL" id="JAMSHJ010000006">
    <property type="protein sequence ID" value="KAI5402165.1"/>
    <property type="molecule type" value="Genomic_DNA"/>
</dbReference>
<dbReference type="PROSITE" id="PS51762">
    <property type="entry name" value="GH16_2"/>
    <property type="match status" value="1"/>
</dbReference>
<name>A0A9D4WHV6_PEA</name>
<feature type="domain" description="GH16" evidence="3">
    <location>
        <begin position="95"/>
        <end position="383"/>
    </location>
</feature>
<keyword evidence="5" id="KW-1185">Reference proteome</keyword>
<protein>
    <recommendedName>
        <fullName evidence="3">GH16 domain-containing protein</fullName>
    </recommendedName>
</protein>
<evidence type="ECO:0000256" key="2">
    <source>
        <dbReference type="ARBA" id="ARBA00023295"/>
    </source>
</evidence>
<organism evidence="4 5">
    <name type="scientific">Pisum sativum</name>
    <name type="common">Garden pea</name>
    <name type="synonym">Lathyrus oleraceus</name>
    <dbReference type="NCBI Taxonomy" id="3888"/>
    <lineage>
        <taxon>Eukaryota</taxon>
        <taxon>Viridiplantae</taxon>
        <taxon>Streptophyta</taxon>
        <taxon>Embryophyta</taxon>
        <taxon>Tracheophyta</taxon>
        <taxon>Spermatophyta</taxon>
        <taxon>Magnoliopsida</taxon>
        <taxon>eudicotyledons</taxon>
        <taxon>Gunneridae</taxon>
        <taxon>Pentapetalae</taxon>
        <taxon>rosids</taxon>
        <taxon>fabids</taxon>
        <taxon>Fabales</taxon>
        <taxon>Fabaceae</taxon>
        <taxon>Papilionoideae</taxon>
        <taxon>50 kb inversion clade</taxon>
        <taxon>NPAAA clade</taxon>
        <taxon>Hologalegina</taxon>
        <taxon>IRL clade</taxon>
        <taxon>Fabeae</taxon>
        <taxon>Lathyrus</taxon>
    </lineage>
</organism>
<dbReference type="SUPFAM" id="SSF49899">
    <property type="entry name" value="Concanavalin A-like lectins/glucanases"/>
    <property type="match status" value="1"/>
</dbReference>
<dbReference type="Gene3D" id="2.60.120.200">
    <property type="match status" value="1"/>
</dbReference>
<dbReference type="InterPro" id="IPR008263">
    <property type="entry name" value="GH16_AS"/>
</dbReference>
<dbReference type="Pfam" id="PF00722">
    <property type="entry name" value="Glyco_hydro_16"/>
    <property type="match status" value="1"/>
</dbReference>
<dbReference type="InterPro" id="IPR013320">
    <property type="entry name" value="ConA-like_dom_sf"/>
</dbReference>
<dbReference type="InterPro" id="IPR044791">
    <property type="entry name" value="Beta-glucanase/XTH"/>
</dbReference>
<dbReference type="Proteomes" id="UP001058974">
    <property type="component" value="Chromosome 6"/>
</dbReference>
<keyword evidence="1" id="KW-0378">Hydrolase</keyword>
<dbReference type="AlphaFoldDB" id="A0A9D4WHV6"/>
<dbReference type="GO" id="GO:0004553">
    <property type="term" value="F:hydrolase activity, hydrolyzing O-glycosyl compounds"/>
    <property type="evidence" value="ECO:0007669"/>
    <property type="project" value="InterPro"/>
</dbReference>
<dbReference type="Gramene" id="Psat06G0657300-T1">
    <property type="protein sequence ID" value="KAI5402165.1"/>
    <property type="gene ID" value="KIW84_066573"/>
</dbReference>
<accession>A0A9D4WHV6</accession>
<dbReference type="InterPro" id="IPR000757">
    <property type="entry name" value="Beta-glucanase-like"/>
</dbReference>
<evidence type="ECO:0000259" key="3">
    <source>
        <dbReference type="PROSITE" id="PS51762"/>
    </source>
</evidence>
<dbReference type="PANTHER" id="PTHR31062">
    <property type="entry name" value="XYLOGLUCAN ENDOTRANSGLUCOSYLASE/HYDROLASE PROTEIN 8-RELATED"/>
    <property type="match status" value="1"/>
</dbReference>
<evidence type="ECO:0000256" key="1">
    <source>
        <dbReference type="ARBA" id="ARBA00022801"/>
    </source>
</evidence>
<proteinExistence type="predicted"/>
<sequence>MGLEGCYHKKNKKGLTLKELLQQTSHHNAKVRRDALTGIKDFFSKHPEELTSHNCKEEEIFQNYEDILRKNQYHLQDKEKLKDTFAGLVRCLSLLPWNKEETDLQNKDDIGQRVLHDFEADNSMSSTGFSHIIMKLKDLVAILINSFQEFTTLFNAKENREGRSFGCMSFILPGLDLIGMGFHKRIMIVPVDSYLINPLVLGFQSKDSYLFGHFSMNITMVPVDSAGTVTAVYLSSQNAEHDEIDFEFLGNRTGQSYILQTNVFTGGQVGGNMVVWKGVPTTPLIITKLIAEVFERNNLPGAIFTDDADITLVVRSIFFAAVGTVVTANLTGSKYNIWDQKHCPNSKSKSNQPNSKQPLAVIDLRLQPTTGFSSEKPVTLPGSATSSVSRMFHGLKSNMEYRSPVLPGTFEISNSINALAPRPPSLNPTFPFKNPVRNPFESINANSTIVSHGLNRPFPIHEQSNGTSFELSRPLKNSIQLGTDPSSTAVHVVLLNSGNTNFSKALQKIVARFLWANFSSYKIELLRRSADICGKVTLLSNLQLS</sequence>
<evidence type="ECO:0000313" key="5">
    <source>
        <dbReference type="Proteomes" id="UP001058974"/>
    </source>
</evidence>